<proteinExistence type="predicted"/>
<evidence type="ECO:0000313" key="2">
    <source>
        <dbReference type="EMBL" id="GAA4452850.1"/>
    </source>
</evidence>
<reference evidence="3" key="1">
    <citation type="journal article" date="2019" name="Int. J. Syst. Evol. Microbiol.">
        <title>The Global Catalogue of Microorganisms (GCM) 10K type strain sequencing project: providing services to taxonomists for standard genome sequencing and annotation.</title>
        <authorList>
            <consortium name="The Broad Institute Genomics Platform"/>
            <consortium name="The Broad Institute Genome Sequencing Center for Infectious Disease"/>
            <person name="Wu L."/>
            <person name="Ma J."/>
        </authorList>
    </citation>
    <scope>NUCLEOTIDE SEQUENCE [LARGE SCALE GENOMIC DNA]</scope>
    <source>
        <strain evidence="3">JCM 31921</strain>
    </source>
</reference>
<name>A0ABP8MLY8_9BACT</name>
<feature type="domain" description="Glycosyltransferase 2-like" evidence="1">
    <location>
        <begin position="5"/>
        <end position="173"/>
    </location>
</feature>
<dbReference type="Pfam" id="PF00535">
    <property type="entry name" value="Glycos_transf_2"/>
    <property type="match status" value="1"/>
</dbReference>
<dbReference type="SUPFAM" id="SSF53448">
    <property type="entry name" value="Nucleotide-diphospho-sugar transferases"/>
    <property type="match status" value="1"/>
</dbReference>
<dbReference type="InterPro" id="IPR001173">
    <property type="entry name" value="Glyco_trans_2-like"/>
</dbReference>
<evidence type="ECO:0000313" key="3">
    <source>
        <dbReference type="Proteomes" id="UP001501410"/>
    </source>
</evidence>
<dbReference type="Proteomes" id="UP001501410">
    <property type="component" value="Unassembled WGS sequence"/>
</dbReference>
<comment type="caution">
    <text evidence="2">The sequence shown here is derived from an EMBL/GenBank/DDBJ whole genome shotgun (WGS) entry which is preliminary data.</text>
</comment>
<gene>
    <name evidence="2" type="ORF">GCM10023092_12410</name>
</gene>
<sequence>MPSVSFVVPCYNEVARLQRSAFLDFAAAHPEIDLWMVNDGSKDGTWELLQELERQSSRKIRALNFPVNSGKAEVIRKAILHIAETEHPAYIGFIDADLSAPLEEILILMNQLAGHPYKIVAGARIKMVGRKIVRKASRHYFGRIFATYQDYLLQLGNYDTQCGLKVFQTDFAKSIFADPFSSSWFFDIELFLRAKRMLGDSGYEEMVAEVPLNEWQEIGGSKLKMSDFIKAPFEVLKIYRRYK</sequence>
<keyword evidence="3" id="KW-1185">Reference proteome</keyword>
<dbReference type="EMBL" id="BAABEZ010000018">
    <property type="protein sequence ID" value="GAA4452850.1"/>
    <property type="molecule type" value="Genomic_DNA"/>
</dbReference>
<protein>
    <recommendedName>
        <fullName evidence="1">Glycosyltransferase 2-like domain-containing protein</fullName>
    </recommendedName>
</protein>
<organism evidence="2 3">
    <name type="scientific">Rurimicrobium arvi</name>
    <dbReference type="NCBI Taxonomy" id="2049916"/>
    <lineage>
        <taxon>Bacteria</taxon>
        <taxon>Pseudomonadati</taxon>
        <taxon>Bacteroidota</taxon>
        <taxon>Chitinophagia</taxon>
        <taxon>Chitinophagales</taxon>
        <taxon>Chitinophagaceae</taxon>
        <taxon>Rurimicrobium</taxon>
    </lineage>
</organism>
<evidence type="ECO:0000259" key="1">
    <source>
        <dbReference type="Pfam" id="PF00535"/>
    </source>
</evidence>
<accession>A0ABP8MLY8</accession>
<dbReference type="Gene3D" id="3.90.550.10">
    <property type="entry name" value="Spore Coat Polysaccharide Biosynthesis Protein SpsA, Chain A"/>
    <property type="match status" value="1"/>
</dbReference>
<dbReference type="InterPro" id="IPR029044">
    <property type="entry name" value="Nucleotide-diphossugar_trans"/>
</dbReference>
<dbReference type="PANTHER" id="PTHR10859">
    <property type="entry name" value="GLYCOSYL TRANSFERASE"/>
    <property type="match status" value="1"/>
</dbReference>
<dbReference type="PANTHER" id="PTHR10859:SF91">
    <property type="entry name" value="DOLICHYL-PHOSPHATE BETA-GLUCOSYLTRANSFERASE"/>
    <property type="match status" value="1"/>
</dbReference>
<dbReference type="RefSeq" id="WP_344824200.1">
    <property type="nucleotide sequence ID" value="NZ_BAABEZ010000018.1"/>
</dbReference>